<evidence type="ECO:0000256" key="5">
    <source>
        <dbReference type="ARBA" id="ARBA00022801"/>
    </source>
</evidence>
<dbReference type="GO" id="GO:0005737">
    <property type="term" value="C:cytoplasm"/>
    <property type="evidence" value="ECO:0007669"/>
    <property type="project" value="TreeGrafter"/>
</dbReference>
<reference evidence="10" key="1">
    <citation type="submission" date="2021-02" db="EMBL/GenBank/DDBJ databases">
        <authorList>
            <person name="Nowell W R."/>
        </authorList>
    </citation>
    <scope>NUCLEOTIDE SEQUENCE</scope>
</reference>
<evidence type="ECO:0000256" key="4">
    <source>
        <dbReference type="ARBA" id="ARBA00022776"/>
    </source>
</evidence>
<comment type="caution">
    <text evidence="10">The sequence shown here is derived from an EMBL/GenBank/DDBJ whole genome shotgun (WGS) entry which is preliminary data.</text>
</comment>
<dbReference type="GO" id="GO:0110032">
    <property type="term" value="P:positive regulation of G2/MI transition of meiotic cell cycle"/>
    <property type="evidence" value="ECO:0007669"/>
    <property type="project" value="TreeGrafter"/>
</dbReference>
<dbReference type="GO" id="GO:0051301">
    <property type="term" value="P:cell division"/>
    <property type="evidence" value="ECO:0007669"/>
    <property type="project" value="UniProtKB-KW"/>
</dbReference>
<organism evidence="10 11">
    <name type="scientific">Adineta ricciae</name>
    <name type="common">Rotifer</name>
    <dbReference type="NCBI Taxonomy" id="249248"/>
    <lineage>
        <taxon>Eukaryota</taxon>
        <taxon>Metazoa</taxon>
        <taxon>Spiralia</taxon>
        <taxon>Gnathifera</taxon>
        <taxon>Rotifera</taxon>
        <taxon>Eurotatoria</taxon>
        <taxon>Bdelloidea</taxon>
        <taxon>Adinetida</taxon>
        <taxon>Adinetidae</taxon>
        <taxon>Adineta</taxon>
    </lineage>
</organism>
<comment type="catalytic activity">
    <reaction evidence="8">
        <text>O-phospho-L-tyrosyl-[protein] + H2O = L-tyrosyl-[protein] + phosphate</text>
        <dbReference type="Rhea" id="RHEA:10684"/>
        <dbReference type="Rhea" id="RHEA-COMP:10136"/>
        <dbReference type="Rhea" id="RHEA-COMP:20101"/>
        <dbReference type="ChEBI" id="CHEBI:15377"/>
        <dbReference type="ChEBI" id="CHEBI:43474"/>
        <dbReference type="ChEBI" id="CHEBI:46858"/>
        <dbReference type="ChEBI" id="CHEBI:61978"/>
        <dbReference type="EC" id="3.1.3.48"/>
    </reaction>
</comment>
<dbReference type="Proteomes" id="UP000663828">
    <property type="component" value="Unassembled WGS sequence"/>
</dbReference>
<evidence type="ECO:0000256" key="2">
    <source>
        <dbReference type="ARBA" id="ARBA00013064"/>
    </source>
</evidence>
<dbReference type="PANTHER" id="PTHR10828:SF17">
    <property type="entry name" value="PROTEIN-TYROSINE-PHOSPHATASE"/>
    <property type="match status" value="1"/>
</dbReference>
<dbReference type="PROSITE" id="PS50206">
    <property type="entry name" value="RHODANESE_3"/>
    <property type="match status" value="1"/>
</dbReference>
<keyword evidence="4" id="KW-0498">Mitosis</keyword>
<dbReference type="EMBL" id="CAJNOR010000195">
    <property type="protein sequence ID" value="CAF0835431.1"/>
    <property type="molecule type" value="Genomic_DNA"/>
</dbReference>
<dbReference type="PRINTS" id="PR00716">
    <property type="entry name" value="MPIPHPHTASE"/>
</dbReference>
<proteinExistence type="inferred from homology"/>
<evidence type="ECO:0000259" key="9">
    <source>
        <dbReference type="PROSITE" id="PS50206"/>
    </source>
</evidence>
<evidence type="ECO:0000256" key="7">
    <source>
        <dbReference type="ARBA" id="ARBA00023306"/>
    </source>
</evidence>
<evidence type="ECO:0000313" key="10">
    <source>
        <dbReference type="EMBL" id="CAF0835431.1"/>
    </source>
</evidence>
<dbReference type="EC" id="3.1.3.48" evidence="2"/>
<evidence type="ECO:0000256" key="8">
    <source>
        <dbReference type="ARBA" id="ARBA00051722"/>
    </source>
</evidence>
<dbReference type="InterPro" id="IPR001763">
    <property type="entry name" value="Rhodanese-like_dom"/>
</dbReference>
<keyword evidence="3" id="KW-0132">Cell division</keyword>
<comment type="similarity">
    <text evidence="1">Belongs to the MPI phosphatase family.</text>
</comment>
<dbReference type="Gene3D" id="3.40.250.10">
    <property type="entry name" value="Rhodanese-like domain"/>
    <property type="match status" value="1"/>
</dbReference>
<protein>
    <recommendedName>
        <fullName evidence="2">protein-tyrosine-phosphatase</fullName>
        <ecNumber evidence="2">3.1.3.48</ecNumber>
    </recommendedName>
</protein>
<keyword evidence="11" id="KW-1185">Reference proteome</keyword>
<dbReference type="InterPro" id="IPR036873">
    <property type="entry name" value="Rhodanese-like_dom_sf"/>
</dbReference>
<dbReference type="GO" id="GO:0010971">
    <property type="term" value="P:positive regulation of G2/M transition of mitotic cell cycle"/>
    <property type="evidence" value="ECO:0007669"/>
    <property type="project" value="TreeGrafter"/>
</dbReference>
<dbReference type="SMART" id="SM00450">
    <property type="entry name" value="RHOD"/>
    <property type="match status" value="1"/>
</dbReference>
<dbReference type="PANTHER" id="PTHR10828">
    <property type="entry name" value="M-PHASE INDUCER PHOSPHATASE DUAL SPECIFICITY PHOSPHATASE CDC25"/>
    <property type="match status" value="1"/>
</dbReference>
<sequence>MIKDDAEPLSAYIFPLASCRKLSSHTNNNMAVAIMPQQLHSLSPLISLSPIPRMKPRMKPTTSSIVKNLESLFDEQSSLPLVKRSSHPDLQRIAPQTLATLLDEQSENLFIIDARYPFEYSGGHIRTAENIFTENDLRLFFMKLVRSSSRPSMIVFHCEFSSERGPRLCRLFRSLDRQHNMANYPYLSFPSIYLLDGGYADFYNQPACRQYCQPNGYISMFEEEYSQELKIYRHAKKVAKGQIFAKKLVEQQGPIQFCMS</sequence>
<dbReference type="GO" id="GO:0004725">
    <property type="term" value="F:protein tyrosine phosphatase activity"/>
    <property type="evidence" value="ECO:0007669"/>
    <property type="project" value="UniProtKB-EC"/>
</dbReference>
<dbReference type="FunFam" id="3.40.250.10:FF:000021">
    <property type="entry name" value="M-phase inducer phosphatase cdc-25.2"/>
    <property type="match status" value="1"/>
</dbReference>
<keyword evidence="6" id="KW-0904">Protein phosphatase</keyword>
<dbReference type="GO" id="GO:0000086">
    <property type="term" value="P:G2/M transition of mitotic cell cycle"/>
    <property type="evidence" value="ECO:0007669"/>
    <property type="project" value="TreeGrafter"/>
</dbReference>
<dbReference type="AlphaFoldDB" id="A0A813V5F7"/>
<evidence type="ECO:0000256" key="6">
    <source>
        <dbReference type="ARBA" id="ARBA00022912"/>
    </source>
</evidence>
<dbReference type="InterPro" id="IPR000751">
    <property type="entry name" value="MPI_Phosphatase"/>
</dbReference>
<keyword evidence="5" id="KW-0378">Hydrolase</keyword>
<evidence type="ECO:0000256" key="1">
    <source>
        <dbReference type="ARBA" id="ARBA00011065"/>
    </source>
</evidence>
<gene>
    <name evidence="10" type="ORF">XAT740_LOCUS4681</name>
</gene>
<keyword evidence="7" id="KW-0131">Cell cycle</keyword>
<dbReference type="SUPFAM" id="SSF52821">
    <property type="entry name" value="Rhodanese/Cell cycle control phosphatase"/>
    <property type="match status" value="1"/>
</dbReference>
<feature type="domain" description="Rhodanese" evidence="9">
    <location>
        <begin position="105"/>
        <end position="211"/>
    </location>
</feature>
<evidence type="ECO:0000313" key="11">
    <source>
        <dbReference type="Proteomes" id="UP000663828"/>
    </source>
</evidence>
<dbReference type="Pfam" id="PF00581">
    <property type="entry name" value="Rhodanese"/>
    <property type="match status" value="1"/>
</dbReference>
<dbReference type="GO" id="GO:0005634">
    <property type="term" value="C:nucleus"/>
    <property type="evidence" value="ECO:0007669"/>
    <property type="project" value="TreeGrafter"/>
</dbReference>
<evidence type="ECO:0000256" key="3">
    <source>
        <dbReference type="ARBA" id="ARBA00022618"/>
    </source>
</evidence>
<accession>A0A813V5F7</accession>
<name>A0A813V5F7_ADIRI</name>